<evidence type="ECO:0000256" key="1">
    <source>
        <dbReference type="SAM" id="MobiDB-lite"/>
    </source>
</evidence>
<feature type="region of interest" description="Disordered" evidence="1">
    <location>
        <begin position="21"/>
        <end position="42"/>
    </location>
</feature>
<accession>A0A0A9EF75</accession>
<reference evidence="2" key="1">
    <citation type="submission" date="2014-09" db="EMBL/GenBank/DDBJ databases">
        <authorList>
            <person name="Magalhaes I.L.F."/>
            <person name="Oliveira U."/>
            <person name="Santos F.R."/>
            <person name="Vidigal T.H.D.A."/>
            <person name="Brescovit A.D."/>
            <person name="Santos A.J."/>
        </authorList>
    </citation>
    <scope>NUCLEOTIDE SEQUENCE</scope>
    <source>
        <tissue evidence="2">Shoot tissue taken approximately 20 cm above the soil surface</tissue>
    </source>
</reference>
<dbReference type="EMBL" id="GBRH01201370">
    <property type="protein sequence ID" value="JAD96525.1"/>
    <property type="molecule type" value="Transcribed_RNA"/>
</dbReference>
<reference evidence="2" key="2">
    <citation type="journal article" date="2015" name="Data Brief">
        <title>Shoot transcriptome of the giant reed, Arundo donax.</title>
        <authorList>
            <person name="Barrero R.A."/>
            <person name="Guerrero F.D."/>
            <person name="Moolhuijzen P."/>
            <person name="Goolsby J.A."/>
            <person name="Tidwell J."/>
            <person name="Bellgard S.E."/>
            <person name="Bellgard M.I."/>
        </authorList>
    </citation>
    <scope>NUCLEOTIDE SEQUENCE</scope>
    <source>
        <tissue evidence="2">Shoot tissue taken approximately 20 cm above the soil surface</tissue>
    </source>
</reference>
<dbReference type="AlphaFoldDB" id="A0A0A9EF75"/>
<evidence type="ECO:0000313" key="2">
    <source>
        <dbReference type="EMBL" id="JAD96525.1"/>
    </source>
</evidence>
<feature type="region of interest" description="Disordered" evidence="1">
    <location>
        <begin position="100"/>
        <end position="122"/>
    </location>
</feature>
<proteinExistence type="predicted"/>
<organism evidence="2">
    <name type="scientific">Arundo donax</name>
    <name type="common">Giant reed</name>
    <name type="synonym">Donax arundinaceus</name>
    <dbReference type="NCBI Taxonomy" id="35708"/>
    <lineage>
        <taxon>Eukaryota</taxon>
        <taxon>Viridiplantae</taxon>
        <taxon>Streptophyta</taxon>
        <taxon>Embryophyta</taxon>
        <taxon>Tracheophyta</taxon>
        <taxon>Spermatophyta</taxon>
        <taxon>Magnoliopsida</taxon>
        <taxon>Liliopsida</taxon>
        <taxon>Poales</taxon>
        <taxon>Poaceae</taxon>
        <taxon>PACMAD clade</taxon>
        <taxon>Arundinoideae</taxon>
        <taxon>Arundineae</taxon>
        <taxon>Arundo</taxon>
    </lineage>
</organism>
<protein>
    <submittedName>
        <fullName evidence="2">Uncharacterized protein</fullName>
    </submittedName>
</protein>
<name>A0A0A9EF75_ARUDO</name>
<sequence>MAAGFLLPDLARRLFARHIPPGGNWKPPGARQDAANGTVANRRRDRSCTLRCPLDTKISAASATDTPGNTAAHYRHLPRRRCTISLQPNSIHHPEFRLSTTPIVTDPTQNHGIQAQSSTCET</sequence>